<dbReference type="OrthoDB" id="7341446at2"/>
<feature type="transmembrane region" description="Helical" evidence="10">
    <location>
        <begin position="30"/>
        <end position="54"/>
    </location>
</feature>
<dbReference type="PANTHER" id="PTHR30614:SF20">
    <property type="entry name" value="GLUTAMINE TRANSPORT SYSTEM PERMEASE PROTEIN GLNP"/>
    <property type="match status" value="1"/>
</dbReference>
<organism evidence="12 13">
    <name type="scientific">Stella humosa</name>
    <dbReference type="NCBI Taxonomy" id="94"/>
    <lineage>
        <taxon>Bacteria</taxon>
        <taxon>Pseudomonadati</taxon>
        <taxon>Pseudomonadota</taxon>
        <taxon>Alphaproteobacteria</taxon>
        <taxon>Rhodospirillales</taxon>
        <taxon>Stellaceae</taxon>
        <taxon>Stella</taxon>
    </lineage>
</organism>
<evidence type="ECO:0000313" key="12">
    <source>
        <dbReference type="EMBL" id="ROQ01013.1"/>
    </source>
</evidence>
<feature type="transmembrane region" description="Helical" evidence="10">
    <location>
        <begin position="193"/>
        <end position="215"/>
    </location>
</feature>
<evidence type="ECO:0000259" key="11">
    <source>
        <dbReference type="PROSITE" id="PS50928"/>
    </source>
</evidence>
<comment type="subcellular location">
    <subcellularLocation>
        <location evidence="2">Cell inner membrane</location>
        <topology evidence="2">Multi-pass membrane protein</topology>
    </subcellularLocation>
    <subcellularLocation>
        <location evidence="10">Cell membrane</location>
        <topology evidence="10">Multi-pass membrane protein</topology>
    </subcellularLocation>
</comment>
<evidence type="ECO:0000256" key="2">
    <source>
        <dbReference type="ARBA" id="ARBA00004429"/>
    </source>
</evidence>
<proteinExistence type="inferred from homology"/>
<dbReference type="AlphaFoldDB" id="A0A3N1MBA0"/>
<gene>
    <name evidence="12" type="ORF">EDC65_0184</name>
</gene>
<dbReference type="GO" id="GO:0043190">
    <property type="term" value="C:ATP-binding cassette (ABC) transporter complex"/>
    <property type="evidence" value="ECO:0007669"/>
    <property type="project" value="InterPro"/>
</dbReference>
<dbReference type="InterPro" id="IPR000515">
    <property type="entry name" value="MetI-like"/>
</dbReference>
<dbReference type="InterPro" id="IPR035906">
    <property type="entry name" value="MetI-like_sf"/>
</dbReference>
<protein>
    <submittedName>
        <fullName evidence="12">Amino acid ABC transporter membrane protein 2 (PAAT family)</fullName>
    </submittedName>
</protein>
<keyword evidence="9 10" id="KW-0472">Membrane</keyword>
<evidence type="ECO:0000256" key="1">
    <source>
        <dbReference type="ARBA" id="ARBA00003159"/>
    </source>
</evidence>
<evidence type="ECO:0000313" key="13">
    <source>
        <dbReference type="Proteomes" id="UP000278222"/>
    </source>
</evidence>
<evidence type="ECO:0000256" key="7">
    <source>
        <dbReference type="ARBA" id="ARBA00022970"/>
    </source>
</evidence>
<keyword evidence="7" id="KW-0029">Amino-acid transport</keyword>
<accession>A0A3N1MBA0</accession>
<keyword evidence="4 10" id="KW-0813">Transport</keyword>
<evidence type="ECO:0000256" key="5">
    <source>
        <dbReference type="ARBA" id="ARBA00022475"/>
    </source>
</evidence>
<name>A0A3N1MBA0_9PROT</name>
<evidence type="ECO:0000256" key="9">
    <source>
        <dbReference type="ARBA" id="ARBA00023136"/>
    </source>
</evidence>
<evidence type="ECO:0000256" key="8">
    <source>
        <dbReference type="ARBA" id="ARBA00022989"/>
    </source>
</evidence>
<comment type="similarity">
    <text evidence="3">Belongs to the binding-protein-dependent transport system permease family. HisMQ subfamily.</text>
</comment>
<feature type="domain" description="ABC transmembrane type-1" evidence="11">
    <location>
        <begin position="24"/>
        <end position="212"/>
    </location>
</feature>
<dbReference type="CDD" id="cd06261">
    <property type="entry name" value="TM_PBP2"/>
    <property type="match status" value="1"/>
</dbReference>
<comment type="caution">
    <text evidence="12">The sequence shown here is derived from an EMBL/GenBank/DDBJ whole genome shotgun (WGS) entry which is preliminary data.</text>
</comment>
<comment type="function">
    <text evidence="1">Part of the binding-protein-dependent transport system for glutamine; probably responsible for the translocation of the substrate across the membrane.</text>
</comment>
<keyword evidence="8 10" id="KW-1133">Transmembrane helix</keyword>
<dbReference type="GO" id="GO:0006865">
    <property type="term" value="P:amino acid transport"/>
    <property type="evidence" value="ECO:0007669"/>
    <property type="project" value="UniProtKB-KW"/>
</dbReference>
<evidence type="ECO:0000256" key="4">
    <source>
        <dbReference type="ARBA" id="ARBA00022448"/>
    </source>
</evidence>
<evidence type="ECO:0000256" key="10">
    <source>
        <dbReference type="RuleBase" id="RU363032"/>
    </source>
</evidence>
<dbReference type="SUPFAM" id="SSF161098">
    <property type="entry name" value="MetI-like"/>
    <property type="match status" value="1"/>
</dbReference>
<evidence type="ECO:0000256" key="6">
    <source>
        <dbReference type="ARBA" id="ARBA00022692"/>
    </source>
</evidence>
<dbReference type="EMBL" id="RJKX01000011">
    <property type="protein sequence ID" value="ROQ01013.1"/>
    <property type="molecule type" value="Genomic_DNA"/>
</dbReference>
<sequence>MFTFEPGTFLFEAWVARNQLLTGLSVTAQLSVVTIIMGSIIGIFGGIGLTYGALPVRFLIRVYVDAVRGIPVLVLILFSYYGLALFGIHISPFTAGVVALGGFCGAHMSETVRGALESIPAGQTEAAKAIGLRFGQRLRYVLLPQAVRRLLPPWVNTCVEMVKGTTLLSIIGVVELLLATQQTIARNYLILQFYFAAGMLYVLVNLAISQLGALLERRTAHLRY</sequence>
<keyword evidence="5" id="KW-1003">Cell membrane</keyword>
<dbReference type="PANTHER" id="PTHR30614">
    <property type="entry name" value="MEMBRANE COMPONENT OF AMINO ACID ABC TRANSPORTER"/>
    <property type="match status" value="1"/>
</dbReference>
<feature type="transmembrane region" description="Helical" evidence="10">
    <location>
        <begin position="66"/>
        <end position="90"/>
    </location>
</feature>
<dbReference type="GO" id="GO:0022857">
    <property type="term" value="F:transmembrane transporter activity"/>
    <property type="evidence" value="ECO:0007669"/>
    <property type="project" value="InterPro"/>
</dbReference>
<dbReference type="RefSeq" id="WP_123687818.1">
    <property type="nucleotide sequence ID" value="NZ_AP019700.1"/>
</dbReference>
<dbReference type="Pfam" id="PF00528">
    <property type="entry name" value="BPD_transp_1"/>
    <property type="match status" value="1"/>
</dbReference>
<keyword evidence="6 10" id="KW-0812">Transmembrane</keyword>
<reference evidence="12 13" key="1">
    <citation type="submission" date="2018-11" db="EMBL/GenBank/DDBJ databases">
        <title>Genomic Encyclopedia of Type Strains, Phase IV (KMG-IV): sequencing the most valuable type-strain genomes for metagenomic binning, comparative biology and taxonomic classification.</title>
        <authorList>
            <person name="Goeker M."/>
        </authorList>
    </citation>
    <scope>NUCLEOTIDE SEQUENCE [LARGE SCALE GENOMIC DNA]</scope>
    <source>
        <strain evidence="12 13">DSM 5900</strain>
    </source>
</reference>
<dbReference type="Gene3D" id="1.10.3720.10">
    <property type="entry name" value="MetI-like"/>
    <property type="match status" value="1"/>
</dbReference>
<dbReference type="InterPro" id="IPR043429">
    <property type="entry name" value="ArtM/GltK/GlnP/TcyL/YhdX-like"/>
</dbReference>
<keyword evidence="13" id="KW-1185">Reference proteome</keyword>
<dbReference type="Proteomes" id="UP000278222">
    <property type="component" value="Unassembled WGS sequence"/>
</dbReference>
<dbReference type="PROSITE" id="PS50928">
    <property type="entry name" value="ABC_TM1"/>
    <property type="match status" value="1"/>
</dbReference>
<dbReference type="NCBIfam" id="TIGR01726">
    <property type="entry name" value="HEQRo_perm_3TM"/>
    <property type="match status" value="1"/>
</dbReference>
<dbReference type="InterPro" id="IPR010065">
    <property type="entry name" value="AA_ABC_transptr_permease_3TM"/>
</dbReference>
<evidence type="ECO:0000256" key="3">
    <source>
        <dbReference type="ARBA" id="ARBA00010072"/>
    </source>
</evidence>